<dbReference type="EMBL" id="JACCFK010000001">
    <property type="protein sequence ID" value="NYI88007.1"/>
    <property type="molecule type" value="Genomic_DNA"/>
</dbReference>
<protein>
    <submittedName>
        <fullName evidence="1">Glycosyltransferase involved in cell wall biosynthesis</fullName>
    </submittedName>
</protein>
<dbReference type="Gene3D" id="3.40.50.2000">
    <property type="entry name" value="Glycogen Phosphorylase B"/>
    <property type="match status" value="1"/>
</dbReference>
<dbReference type="Proteomes" id="UP000549616">
    <property type="component" value="Unassembled WGS sequence"/>
</dbReference>
<dbReference type="RefSeq" id="WP_312860924.1">
    <property type="nucleotide sequence ID" value="NZ_JACCFK010000001.1"/>
</dbReference>
<dbReference type="GO" id="GO:0016740">
    <property type="term" value="F:transferase activity"/>
    <property type="evidence" value="ECO:0007669"/>
    <property type="project" value="UniProtKB-KW"/>
</dbReference>
<dbReference type="Pfam" id="PF13692">
    <property type="entry name" value="Glyco_trans_1_4"/>
    <property type="match status" value="1"/>
</dbReference>
<keyword evidence="2" id="KW-1185">Reference proteome</keyword>
<evidence type="ECO:0000313" key="1">
    <source>
        <dbReference type="EMBL" id="NYI88007.1"/>
    </source>
</evidence>
<evidence type="ECO:0000313" key="2">
    <source>
        <dbReference type="Proteomes" id="UP000549616"/>
    </source>
</evidence>
<sequence>MSHRLGGFDGVSVEAAKWISAFRALGAQVTRAAGHFVDHEPGDVVVRGLWADRPGGDPPAVDHDTIRTLCRTHDLLVLDNAGSLWSAPEASLAWQEHALAAGIPTVLRHHDPAWQGTALRPVDEHVVPLHHPAHLHVLINHRTAREFTERHPALARAGALRVLHNRIDVDGLARGDRDGTRARLGAGARDTLVVHPARVEGLNKNIPGAVRFTRELAAKLDNPVRHWLTDDSPANGPVAEALRHAPGLVRGRVADPADLYAAADLVVLPSTWEGWGLPVTEAAAAGRLVVAGPYPVLDEIRALGLTVLDPGEVPRIADLLTGGPVPLLAANRAAVRRHLDARDLPRELTEVVTHARALATGR</sequence>
<keyword evidence="1" id="KW-0808">Transferase</keyword>
<gene>
    <name evidence="1" type="ORF">HNR02_001330</name>
</gene>
<comment type="caution">
    <text evidence="1">The sequence shown here is derived from an EMBL/GenBank/DDBJ whole genome shotgun (WGS) entry which is preliminary data.</text>
</comment>
<organism evidence="1 2">
    <name type="scientific">Amycolatopsis endophytica</name>
    <dbReference type="NCBI Taxonomy" id="860233"/>
    <lineage>
        <taxon>Bacteria</taxon>
        <taxon>Bacillati</taxon>
        <taxon>Actinomycetota</taxon>
        <taxon>Actinomycetes</taxon>
        <taxon>Pseudonocardiales</taxon>
        <taxon>Pseudonocardiaceae</taxon>
        <taxon>Amycolatopsis</taxon>
    </lineage>
</organism>
<proteinExistence type="predicted"/>
<dbReference type="SUPFAM" id="SSF53756">
    <property type="entry name" value="UDP-Glycosyltransferase/glycogen phosphorylase"/>
    <property type="match status" value="1"/>
</dbReference>
<accession>A0A853AZG2</accession>
<name>A0A853AZG2_9PSEU</name>
<dbReference type="AlphaFoldDB" id="A0A853AZG2"/>
<reference evidence="1 2" key="1">
    <citation type="submission" date="2020-07" db="EMBL/GenBank/DDBJ databases">
        <title>Sequencing the genomes of 1000 actinobacteria strains.</title>
        <authorList>
            <person name="Klenk H.-P."/>
        </authorList>
    </citation>
    <scope>NUCLEOTIDE SEQUENCE [LARGE SCALE GENOMIC DNA]</scope>
    <source>
        <strain evidence="1 2">DSM 104006</strain>
    </source>
</reference>